<feature type="transmembrane region" description="Helical" evidence="1">
    <location>
        <begin position="32"/>
        <end position="49"/>
    </location>
</feature>
<keyword evidence="3" id="KW-1185">Reference proteome</keyword>
<sequence length="79" mass="9007">MKLRIPKRQPGTPGAEAALVHFCEMLDRCIPILRTVFLIAGVLAAALKVGRTADFLFATGLLFQFAMWFNDWWIRTRAR</sequence>
<evidence type="ECO:0000313" key="3">
    <source>
        <dbReference type="Proteomes" id="UP000443353"/>
    </source>
</evidence>
<proteinExistence type="predicted"/>
<keyword evidence="1" id="KW-0812">Transmembrane</keyword>
<dbReference type="EMBL" id="WSES01000008">
    <property type="protein sequence ID" value="MVW63054.1"/>
    <property type="molecule type" value="Genomic_DNA"/>
</dbReference>
<evidence type="ECO:0000313" key="2">
    <source>
        <dbReference type="EMBL" id="MVW63054.1"/>
    </source>
</evidence>
<dbReference type="RefSeq" id="WP_056136227.1">
    <property type="nucleotide sequence ID" value="NZ_CP168562.1"/>
</dbReference>
<accession>A0A7X3G3P8</accession>
<organism evidence="2 3">
    <name type="scientific">Massilia cellulosiltytica</name>
    <dbReference type="NCBI Taxonomy" id="2683234"/>
    <lineage>
        <taxon>Bacteria</taxon>
        <taxon>Pseudomonadati</taxon>
        <taxon>Pseudomonadota</taxon>
        <taxon>Betaproteobacteria</taxon>
        <taxon>Burkholderiales</taxon>
        <taxon>Oxalobacteraceae</taxon>
        <taxon>Telluria group</taxon>
        <taxon>Massilia</taxon>
    </lineage>
</organism>
<keyword evidence="1" id="KW-1133">Transmembrane helix</keyword>
<dbReference type="Proteomes" id="UP000443353">
    <property type="component" value="Unassembled WGS sequence"/>
</dbReference>
<protein>
    <submittedName>
        <fullName evidence="2">Uncharacterized protein</fullName>
    </submittedName>
</protein>
<evidence type="ECO:0000256" key="1">
    <source>
        <dbReference type="SAM" id="Phobius"/>
    </source>
</evidence>
<dbReference type="AlphaFoldDB" id="A0A7X3G3P8"/>
<comment type="caution">
    <text evidence="2">The sequence shown here is derived from an EMBL/GenBank/DDBJ whole genome shotgun (WGS) entry which is preliminary data.</text>
</comment>
<gene>
    <name evidence="2" type="ORF">GPY61_24340</name>
</gene>
<feature type="transmembrane region" description="Helical" evidence="1">
    <location>
        <begin position="55"/>
        <end position="74"/>
    </location>
</feature>
<name>A0A7X3G3P8_9BURK</name>
<keyword evidence="1" id="KW-0472">Membrane</keyword>
<reference evidence="2 3" key="1">
    <citation type="submission" date="2019-12" db="EMBL/GenBank/DDBJ databases">
        <authorList>
            <person name="Li C."/>
            <person name="Zhao J."/>
        </authorList>
    </citation>
    <scope>NUCLEOTIDE SEQUENCE [LARGE SCALE GENOMIC DNA]</scope>
    <source>
        <strain evidence="2 3">NEAU-DD11</strain>
    </source>
</reference>